<accession>A0AAV4RWD8</accession>
<dbReference type="EMBL" id="BPLR01008440">
    <property type="protein sequence ID" value="GIY24701.1"/>
    <property type="molecule type" value="Genomic_DNA"/>
</dbReference>
<evidence type="ECO:0000313" key="1">
    <source>
        <dbReference type="EMBL" id="GIY24701.1"/>
    </source>
</evidence>
<reference evidence="1 2" key="1">
    <citation type="submission" date="2021-06" db="EMBL/GenBank/DDBJ databases">
        <title>Caerostris extrusa draft genome.</title>
        <authorList>
            <person name="Kono N."/>
            <person name="Arakawa K."/>
        </authorList>
    </citation>
    <scope>NUCLEOTIDE SEQUENCE [LARGE SCALE GENOMIC DNA]</scope>
</reference>
<keyword evidence="2" id="KW-1185">Reference proteome</keyword>
<sequence>MIRTEKNAFDNAWYLDRIDIVCLFADMAINKDGKFQNVVDDRIQEVVFSKSAEATSTHVPSRDNPTHFFCVPGRMRAQSQRSKHTRLQIYTVPLIRISPIPRPKFVFVHGISSRYLHFTIVLVRLQDINPNILPL</sequence>
<organism evidence="1 2">
    <name type="scientific">Caerostris extrusa</name>
    <name type="common">Bark spider</name>
    <name type="synonym">Caerostris bankana</name>
    <dbReference type="NCBI Taxonomy" id="172846"/>
    <lineage>
        <taxon>Eukaryota</taxon>
        <taxon>Metazoa</taxon>
        <taxon>Ecdysozoa</taxon>
        <taxon>Arthropoda</taxon>
        <taxon>Chelicerata</taxon>
        <taxon>Arachnida</taxon>
        <taxon>Araneae</taxon>
        <taxon>Araneomorphae</taxon>
        <taxon>Entelegynae</taxon>
        <taxon>Araneoidea</taxon>
        <taxon>Araneidae</taxon>
        <taxon>Caerostris</taxon>
    </lineage>
</organism>
<gene>
    <name evidence="1" type="ORF">CEXT_142901</name>
</gene>
<evidence type="ECO:0000313" key="2">
    <source>
        <dbReference type="Proteomes" id="UP001054945"/>
    </source>
</evidence>
<dbReference type="Proteomes" id="UP001054945">
    <property type="component" value="Unassembled WGS sequence"/>
</dbReference>
<name>A0AAV4RWD8_CAEEX</name>
<dbReference type="AlphaFoldDB" id="A0AAV4RWD8"/>
<protein>
    <submittedName>
        <fullName evidence="1">Uncharacterized protein</fullName>
    </submittedName>
</protein>
<proteinExistence type="predicted"/>
<comment type="caution">
    <text evidence="1">The sequence shown here is derived from an EMBL/GenBank/DDBJ whole genome shotgun (WGS) entry which is preliminary data.</text>
</comment>